<evidence type="ECO:0000313" key="9">
    <source>
        <dbReference type="EMBL" id="EFW93927.1"/>
    </source>
</evidence>
<evidence type="ECO:0000256" key="5">
    <source>
        <dbReference type="ARBA" id="ARBA00023002"/>
    </source>
</evidence>
<comment type="cofactor">
    <cofactor evidence="1">
        <name>FAD</name>
        <dbReference type="ChEBI" id="CHEBI:57692"/>
    </cofactor>
</comment>
<evidence type="ECO:0000313" key="10">
    <source>
        <dbReference type="EMBL" id="SHK66638.1"/>
    </source>
</evidence>
<protein>
    <submittedName>
        <fullName evidence="9">FAD-dependent pyridine nucleotide-disulfide oxidoreductase</fullName>
    </submittedName>
    <submittedName>
        <fullName evidence="10">NADPH-dependent 2,4-dienoyl-CoA reductase, sulfur reductase</fullName>
    </submittedName>
</protein>
<evidence type="ECO:0000313" key="11">
    <source>
        <dbReference type="Proteomes" id="UP000003751"/>
    </source>
</evidence>
<dbReference type="Proteomes" id="UP000184203">
    <property type="component" value="Unassembled WGS sequence"/>
</dbReference>
<keyword evidence="3" id="KW-0285">Flavoprotein</keyword>
<dbReference type="SUPFAM" id="SSF51905">
    <property type="entry name" value="FAD/NAD(P)-binding domain"/>
    <property type="match status" value="1"/>
</dbReference>
<evidence type="ECO:0000313" key="12">
    <source>
        <dbReference type="Proteomes" id="UP000184203"/>
    </source>
</evidence>
<dbReference type="PATRIC" id="fig|797209.4.peg.439"/>
<dbReference type="PRINTS" id="PR00411">
    <property type="entry name" value="PNDRDTASEI"/>
</dbReference>
<dbReference type="EMBL" id="AEMG01000002">
    <property type="protein sequence ID" value="EFW93927.1"/>
    <property type="molecule type" value="Genomic_DNA"/>
</dbReference>
<reference evidence="12" key="2">
    <citation type="submission" date="2016-11" db="EMBL/GenBank/DDBJ databases">
        <authorList>
            <person name="Varghese N."/>
            <person name="Submissions S."/>
        </authorList>
    </citation>
    <scope>NUCLEOTIDE SEQUENCE [LARGE SCALE GENOMIC DNA]</scope>
    <source>
        <strain evidence="12">DX253</strain>
    </source>
</reference>
<dbReference type="RefSeq" id="WP_007976589.1">
    <property type="nucleotide sequence ID" value="NZ_AEMG01000002.1"/>
</dbReference>
<dbReference type="OrthoDB" id="27922at2157"/>
<feature type="domain" description="FAD/NAD(P)-binding" evidence="8">
    <location>
        <begin position="5"/>
        <end position="314"/>
    </location>
</feature>
<evidence type="ECO:0000256" key="1">
    <source>
        <dbReference type="ARBA" id="ARBA00001974"/>
    </source>
</evidence>
<evidence type="ECO:0000256" key="3">
    <source>
        <dbReference type="ARBA" id="ARBA00022630"/>
    </source>
</evidence>
<keyword evidence="12" id="KW-1185">Reference proteome</keyword>
<dbReference type="Gene3D" id="3.50.50.60">
    <property type="entry name" value="FAD/NAD(P)-binding domain"/>
    <property type="match status" value="2"/>
</dbReference>
<dbReference type="PRINTS" id="PR00368">
    <property type="entry name" value="FADPNR"/>
</dbReference>
<reference evidence="9 11" key="1">
    <citation type="journal article" date="2014" name="ISME J.">
        <title>Trehalose/2-sulfotrehalose biosynthesis and glycine-betaine uptake are widely spread mechanisms for osmoadaptation in the Halobacteriales.</title>
        <authorList>
            <person name="Youssef N.H."/>
            <person name="Savage-Ashlock K.N."/>
            <person name="McCully A.L."/>
            <person name="Luedtke B."/>
            <person name="Shaw E.I."/>
            <person name="Hoff W.D."/>
            <person name="Elshahed M.S."/>
        </authorList>
    </citation>
    <scope>NUCLEOTIDE SEQUENCE [LARGE SCALE GENOMIC DNA]</scope>
    <source>
        <strain evidence="9 11">DX253</strain>
    </source>
</reference>
<dbReference type="InterPro" id="IPR050260">
    <property type="entry name" value="FAD-bd_OxRdtase"/>
</dbReference>
<dbReference type="InterPro" id="IPR004099">
    <property type="entry name" value="Pyr_nucl-diS_OxRdtase_dimer"/>
</dbReference>
<sequence>MGRTFVVVGGDAAGMSAASKAKRDDPDLEVVVFEKGEWVSYGACGLPYYVKGEIESLDDLVTLTPEEFAERGIDLRQHHEVVSIDREEQTVTAVHDGERVEQSYDDLLVATGARAVVPPIEGADLDGVFTLHSMNSAATVKRALSPPAAVPDDEFQEGYGAQVHEYLAAANPDSVGIIGGGYIGLEMAEAFEARDMDVHVFEMLPHVLAPFGEDVAEKVEGHLESNGVGVSLDTMVERIVGEDGRVTGIEADGETVPVDVVLVATGVAPNAELAGENGVELGETGAIATDEYGRTNDEHVFAGGDCAEARNAVTGEPDYVPLALTANRAGRAIGQTVTGTPTPVGDIVGTAVVKVFDLEAARTGVIDHEIAEAAGYDPVSQVIEQGSRAHYYPGGSPITVRLTADRESGRLLGASMVGREGVAQRINTVATALHAEMTVGEVEYLDLAYAPPFGPVWDPVLTAAKVLHGKLD</sequence>
<keyword evidence="6" id="KW-0676">Redox-active center</keyword>
<dbReference type="Proteomes" id="UP000003751">
    <property type="component" value="Unassembled WGS sequence"/>
</dbReference>
<organism evidence="9 11">
    <name type="scientific">Haladaptatus paucihalophilus DX253</name>
    <dbReference type="NCBI Taxonomy" id="797209"/>
    <lineage>
        <taxon>Archaea</taxon>
        <taxon>Methanobacteriati</taxon>
        <taxon>Methanobacteriota</taxon>
        <taxon>Stenosarchaea group</taxon>
        <taxon>Halobacteria</taxon>
        <taxon>Halobacteriales</taxon>
        <taxon>Haladaptataceae</taxon>
        <taxon>Haladaptatus</taxon>
    </lineage>
</organism>
<dbReference type="InterPro" id="IPR023753">
    <property type="entry name" value="FAD/NAD-binding_dom"/>
</dbReference>
<evidence type="ECO:0000259" key="8">
    <source>
        <dbReference type="Pfam" id="PF07992"/>
    </source>
</evidence>
<dbReference type="STRING" id="797209.GCA_000376445_01765"/>
<dbReference type="SUPFAM" id="SSF55424">
    <property type="entry name" value="FAD/NAD-linked reductases, dimerisation (C-terminal) domain"/>
    <property type="match status" value="1"/>
</dbReference>
<evidence type="ECO:0000256" key="6">
    <source>
        <dbReference type="ARBA" id="ARBA00023284"/>
    </source>
</evidence>
<dbReference type="Pfam" id="PF07992">
    <property type="entry name" value="Pyr_redox_2"/>
    <property type="match status" value="1"/>
</dbReference>
<dbReference type="PANTHER" id="PTHR43429:SF1">
    <property type="entry name" value="NAD(P)H SULFUR OXIDOREDUCTASE (COA-DEPENDENT)"/>
    <property type="match status" value="1"/>
</dbReference>
<dbReference type="InterPro" id="IPR036188">
    <property type="entry name" value="FAD/NAD-bd_sf"/>
</dbReference>
<dbReference type="eggNOG" id="arCOG01069">
    <property type="taxonomic scope" value="Archaea"/>
</dbReference>
<comment type="similarity">
    <text evidence="2">Belongs to the class-III pyridine nucleotide-disulfide oxidoreductase family.</text>
</comment>
<accession>E7QND2</accession>
<dbReference type="GO" id="GO:0016491">
    <property type="term" value="F:oxidoreductase activity"/>
    <property type="evidence" value="ECO:0007669"/>
    <property type="project" value="UniProtKB-KW"/>
</dbReference>
<proteinExistence type="inferred from homology"/>
<dbReference type="Pfam" id="PF02852">
    <property type="entry name" value="Pyr_redox_dim"/>
    <property type="match status" value="1"/>
</dbReference>
<dbReference type="EMBL" id="FRAN01000002">
    <property type="protein sequence ID" value="SHK66638.1"/>
    <property type="molecule type" value="Genomic_DNA"/>
</dbReference>
<reference evidence="10" key="3">
    <citation type="submission" date="2016-11" db="EMBL/GenBank/DDBJ databases">
        <authorList>
            <person name="Jaros S."/>
            <person name="Januszkiewicz K."/>
            <person name="Wedrychowicz H."/>
        </authorList>
    </citation>
    <scope>NUCLEOTIDE SEQUENCE [LARGE SCALE GENOMIC DNA]</scope>
    <source>
        <strain evidence="10">DX253</strain>
    </source>
</reference>
<dbReference type="PANTHER" id="PTHR43429">
    <property type="entry name" value="PYRIDINE NUCLEOTIDE-DISULFIDE OXIDOREDUCTASE DOMAIN-CONTAINING"/>
    <property type="match status" value="1"/>
</dbReference>
<evidence type="ECO:0000256" key="2">
    <source>
        <dbReference type="ARBA" id="ARBA00009130"/>
    </source>
</evidence>
<name>E7QND2_HALPU</name>
<feature type="domain" description="Pyridine nucleotide-disulphide oxidoreductase dimerisation" evidence="7">
    <location>
        <begin position="351"/>
        <end position="454"/>
    </location>
</feature>
<evidence type="ECO:0000259" key="7">
    <source>
        <dbReference type="Pfam" id="PF02852"/>
    </source>
</evidence>
<keyword evidence="4" id="KW-0274">FAD</keyword>
<keyword evidence="5" id="KW-0560">Oxidoreductase</keyword>
<gene>
    <name evidence="10" type="ORF">SAMN05444342_2037</name>
    <name evidence="9" type="ORF">ZOD2009_02250</name>
</gene>
<dbReference type="InterPro" id="IPR016156">
    <property type="entry name" value="FAD/NAD-linked_Rdtase_dimer_sf"/>
</dbReference>
<evidence type="ECO:0000256" key="4">
    <source>
        <dbReference type="ARBA" id="ARBA00022827"/>
    </source>
</evidence>
<dbReference type="AlphaFoldDB" id="E7QND2"/>